<dbReference type="Proteomes" id="UP001341840">
    <property type="component" value="Unassembled WGS sequence"/>
</dbReference>
<protein>
    <submittedName>
        <fullName evidence="1">Uncharacterized protein</fullName>
    </submittedName>
</protein>
<gene>
    <name evidence="1" type="ORF">PIB30_115212</name>
</gene>
<proteinExistence type="predicted"/>
<evidence type="ECO:0000313" key="1">
    <source>
        <dbReference type="EMBL" id="MED6130153.1"/>
    </source>
</evidence>
<keyword evidence="2" id="KW-1185">Reference proteome</keyword>
<organism evidence="1 2">
    <name type="scientific">Stylosanthes scabra</name>
    <dbReference type="NCBI Taxonomy" id="79078"/>
    <lineage>
        <taxon>Eukaryota</taxon>
        <taxon>Viridiplantae</taxon>
        <taxon>Streptophyta</taxon>
        <taxon>Embryophyta</taxon>
        <taxon>Tracheophyta</taxon>
        <taxon>Spermatophyta</taxon>
        <taxon>Magnoliopsida</taxon>
        <taxon>eudicotyledons</taxon>
        <taxon>Gunneridae</taxon>
        <taxon>Pentapetalae</taxon>
        <taxon>rosids</taxon>
        <taxon>fabids</taxon>
        <taxon>Fabales</taxon>
        <taxon>Fabaceae</taxon>
        <taxon>Papilionoideae</taxon>
        <taxon>50 kb inversion clade</taxon>
        <taxon>dalbergioids sensu lato</taxon>
        <taxon>Dalbergieae</taxon>
        <taxon>Pterocarpus clade</taxon>
        <taxon>Stylosanthes</taxon>
    </lineage>
</organism>
<name>A0ABU6S1P6_9FABA</name>
<feature type="non-terminal residue" evidence="1">
    <location>
        <position position="51"/>
    </location>
</feature>
<sequence>MANCLDRLCELFPLPIVDLVSDWGKDILIHLKDEFRKDPSCGKHRVEVRLM</sequence>
<evidence type="ECO:0000313" key="2">
    <source>
        <dbReference type="Proteomes" id="UP001341840"/>
    </source>
</evidence>
<reference evidence="1 2" key="1">
    <citation type="journal article" date="2023" name="Plants (Basel)">
        <title>Bridging the Gap: Combining Genomics and Transcriptomics Approaches to Understand Stylosanthes scabra, an Orphan Legume from the Brazilian Caatinga.</title>
        <authorList>
            <person name="Ferreira-Neto J.R.C."/>
            <person name="da Silva M.D."/>
            <person name="Binneck E."/>
            <person name="de Melo N.F."/>
            <person name="da Silva R.H."/>
            <person name="de Melo A.L.T.M."/>
            <person name="Pandolfi V."/>
            <person name="Bustamante F.O."/>
            <person name="Brasileiro-Vidal A.C."/>
            <person name="Benko-Iseppon A.M."/>
        </authorList>
    </citation>
    <scope>NUCLEOTIDE SEQUENCE [LARGE SCALE GENOMIC DNA]</scope>
    <source>
        <tissue evidence="1">Leaves</tissue>
    </source>
</reference>
<accession>A0ABU6S1P6</accession>
<dbReference type="EMBL" id="JASCZI010042248">
    <property type="protein sequence ID" value="MED6130153.1"/>
    <property type="molecule type" value="Genomic_DNA"/>
</dbReference>
<comment type="caution">
    <text evidence="1">The sequence shown here is derived from an EMBL/GenBank/DDBJ whole genome shotgun (WGS) entry which is preliminary data.</text>
</comment>